<proteinExistence type="predicted"/>
<name>A0A1H2X6X3_9PROT</name>
<evidence type="ECO:0000313" key="1">
    <source>
        <dbReference type="EMBL" id="SDW88545.1"/>
    </source>
</evidence>
<evidence type="ECO:0000313" key="2">
    <source>
        <dbReference type="Proteomes" id="UP000183454"/>
    </source>
</evidence>
<dbReference type="Proteomes" id="UP000183454">
    <property type="component" value="Unassembled WGS sequence"/>
</dbReference>
<organism evidence="1 2">
    <name type="scientific">Nitrosomonas communis</name>
    <dbReference type="NCBI Taxonomy" id="44574"/>
    <lineage>
        <taxon>Bacteria</taxon>
        <taxon>Pseudomonadati</taxon>
        <taxon>Pseudomonadota</taxon>
        <taxon>Betaproteobacteria</taxon>
        <taxon>Nitrosomonadales</taxon>
        <taxon>Nitrosomonadaceae</taxon>
        <taxon>Nitrosomonas</taxon>
    </lineage>
</organism>
<sequence length="87" mass="9691">MSYTYVLNKNSSGGTLVESQNNSPTWSSPCLCNDWFKYAGKNSAYTGQIFYIKKESNDQFCLYNTTQKTSGGSIIYVPTGSALLRSY</sequence>
<dbReference type="AlphaFoldDB" id="A0A1H2X6X3"/>
<accession>A0A1H2X6X3</accession>
<gene>
    <name evidence="1" type="ORF">SAMN05421882_103521</name>
</gene>
<dbReference type="EMBL" id="FNNH01000035">
    <property type="protein sequence ID" value="SDW88545.1"/>
    <property type="molecule type" value="Genomic_DNA"/>
</dbReference>
<reference evidence="1 2" key="1">
    <citation type="submission" date="2016-10" db="EMBL/GenBank/DDBJ databases">
        <authorList>
            <person name="de Groot N.N."/>
        </authorList>
    </citation>
    <scope>NUCLEOTIDE SEQUENCE [LARGE SCALE GENOMIC DNA]</scope>
    <source>
        <strain evidence="1 2">Nm110</strain>
    </source>
</reference>
<protein>
    <submittedName>
        <fullName evidence="1">Uncharacterized protein</fullName>
    </submittedName>
</protein>
<dbReference type="RefSeq" id="WP_074667555.1">
    <property type="nucleotide sequence ID" value="NZ_FNNH01000035.1"/>
</dbReference>